<dbReference type="InterPro" id="IPR012296">
    <property type="entry name" value="Nuclease_put_TT1808"/>
</dbReference>
<dbReference type="PANTHER" id="PTHR34107:SF2">
    <property type="entry name" value="SLL0888 PROTEIN"/>
    <property type="match status" value="1"/>
</dbReference>
<gene>
    <name evidence="3" type="ORF">ETSY1_29865</name>
</gene>
<accession>W4LD18</accession>
<organism evidence="3 4">
    <name type="scientific">Entotheonella factor</name>
    <dbReference type="NCBI Taxonomy" id="1429438"/>
    <lineage>
        <taxon>Bacteria</taxon>
        <taxon>Pseudomonadati</taxon>
        <taxon>Nitrospinota/Tectimicrobiota group</taxon>
        <taxon>Candidatus Tectimicrobiota</taxon>
        <taxon>Candidatus Entotheonellia</taxon>
        <taxon>Candidatus Entotheonellales</taxon>
        <taxon>Candidatus Entotheonellaceae</taxon>
        <taxon>Candidatus Entotheonella</taxon>
    </lineage>
</organism>
<protein>
    <recommendedName>
        <fullName evidence="2">Putative restriction endonuclease domain-containing protein</fullName>
    </recommendedName>
</protein>
<keyword evidence="4" id="KW-1185">Reference proteome</keyword>
<feature type="compositionally biased region" description="Acidic residues" evidence="1">
    <location>
        <begin position="7"/>
        <end position="16"/>
    </location>
</feature>
<dbReference type="InterPro" id="IPR008538">
    <property type="entry name" value="Uma2"/>
</dbReference>
<feature type="region of interest" description="Disordered" evidence="1">
    <location>
        <begin position="1"/>
        <end position="22"/>
    </location>
</feature>
<feature type="domain" description="Putative restriction endonuclease" evidence="2">
    <location>
        <begin position="20"/>
        <end position="140"/>
    </location>
</feature>
<dbReference type="Proteomes" id="UP000019141">
    <property type="component" value="Unassembled WGS sequence"/>
</dbReference>
<name>W4LD18_ENTF1</name>
<dbReference type="EMBL" id="AZHW01000894">
    <property type="protein sequence ID" value="ETW95620.1"/>
    <property type="molecule type" value="Genomic_DNA"/>
</dbReference>
<dbReference type="PANTHER" id="PTHR34107">
    <property type="entry name" value="SLL0198 PROTEIN-RELATED"/>
    <property type="match status" value="1"/>
</dbReference>
<evidence type="ECO:0000259" key="2">
    <source>
        <dbReference type="Pfam" id="PF05685"/>
    </source>
</evidence>
<evidence type="ECO:0000313" key="4">
    <source>
        <dbReference type="Proteomes" id="UP000019141"/>
    </source>
</evidence>
<dbReference type="AlphaFoldDB" id="W4LD18"/>
<reference evidence="3 4" key="1">
    <citation type="journal article" date="2014" name="Nature">
        <title>An environmental bacterial taxon with a large and distinct metabolic repertoire.</title>
        <authorList>
            <person name="Wilson M.C."/>
            <person name="Mori T."/>
            <person name="Ruckert C."/>
            <person name="Uria A.R."/>
            <person name="Helf M.J."/>
            <person name="Takada K."/>
            <person name="Gernert C."/>
            <person name="Steffens U.A."/>
            <person name="Heycke N."/>
            <person name="Schmitt S."/>
            <person name="Rinke C."/>
            <person name="Helfrich E.J."/>
            <person name="Brachmann A.O."/>
            <person name="Gurgui C."/>
            <person name="Wakimoto T."/>
            <person name="Kracht M."/>
            <person name="Crusemann M."/>
            <person name="Hentschel U."/>
            <person name="Abe I."/>
            <person name="Matsunaga S."/>
            <person name="Kalinowski J."/>
            <person name="Takeyama H."/>
            <person name="Piel J."/>
        </authorList>
    </citation>
    <scope>NUCLEOTIDE SEQUENCE [LARGE SCALE GENOMIC DNA]</scope>
    <source>
        <strain evidence="4">TSY1</strain>
    </source>
</reference>
<evidence type="ECO:0000313" key="3">
    <source>
        <dbReference type="EMBL" id="ETW95620.1"/>
    </source>
</evidence>
<proteinExistence type="predicted"/>
<evidence type="ECO:0000256" key="1">
    <source>
        <dbReference type="SAM" id="MobiDB-lite"/>
    </source>
</evidence>
<dbReference type="SUPFAM" id="SSF52980">
    <property type="entry name" value="Restriction endonuclease-like"/>
    <property type="match status" value="1"/>
</dbReference>
<dbReference type="InterPro" id="IPR011335">
    <property type="entry name" value="Restrct_endonuc-II-like"/>
</dbReference>
<comment type="caution">
    <text evidence="3">The sequence shown here is derived from an EMBL/GenBank/DDBJ whole genome shotgun (WGS) entry which is preliminary data.</text>
</comment>
<sequence>MNQLETVSEDEEEESDDKGSHNHSMVQANLAYLLKAMGGYTVFIELSLDVSHLDRERYQVRDELVPDLALYPKRPLSLPHDILRMTEMPILVIEILSPRQGTASILGKFEAYFALGIPSCWLVDPLTQTVHVYRSPTDRTTFSTGDVADTSLHSHTPIAEIFGA</sequence>
<dbReference type="Gene3D" id="3.90.1570.10">
    <property type="entry name" value="tt1808, chain A"/>
    <property type="match status" value="1"/>
</dbReference>
<dbReference type="CDD" id="cd06260">
    <property type="entry name" value="DUF820-like"/>
    <property type="match status" value="1"/>
</dbReference>
<dbReference type="Pfam" id="PF05685">
    <property type="entry name" value="Uma2"/>
    <property type="match status" value="1"/>
</dbReference>
<dbReference type="HOGENOM" id="CLU_127156_0_0_7"/>